<dbReference type="OrthoDB" id="9777699at2"/>
<evidence type="ECO:0000256" key="3">
    <source>
        <dbReference type="ARBA" id="ARBA00022519"/>
    </source>
</evidence>
<comment type="subcellular location">
    <subcellularLocation>
        <location evidence="1">Cell inner membrane</location>
        <topology evidence="1">Multi-pass membrane protein</topology>
    </subcellularLocation>
</comment>
<keyword evidence="4 7" id="KW-0812">Transmembrane</keyword>
<evidence type="ECO:0000256" key="6">
    <source>
        <dbReference type="ARBA" id="ARBA00023136"/>
    </source>
</evidence>
<evidence type="ECO:0000259" key="8">
    <source>
        <dbReference type="Pfam" id="PF06808"/>
    </source>
</evidence>
<dbReference type="InterPro" id="IPR004681">
    <property type="entry name" value="TRAP_DctM"/>
</dbReference>
<protein>
    <submittedName>
        <fullName evidence="9">TRAP transporter large permease</fullName>
    </submittedName>
</protein>
<feature type="transmembrane region" description="Helical" evidence="7">
    <location>
        <begin position="141"/>
        <end position="167"/>
    </location>
</feature>
<dbReference type="PANTHER" id="PTHR33362">
    <property type="entry name" value="SIALIC ACID TRAP TRANSPORTER PERMEASE PROTEIN SIAT-RELATED"/>
    <property type="match status" value="1"/>
</dbReference>
<evidence type="ECO:0000256" key="2">
    <source>
        <dbReference type="ARBA" id="ARBA00022475"/>
    </source>
</evidence>
<feature type="domain" description="TRAP C4-dicarboxylate transport system permease DctM subunit" evidence="8">
    <location>
        <begin position="11"/>
        <end position="423"/>
    </location>
</feature>
<dbReference type="PIRSF" id="PIRSF006066">
    <property type="entry name" value="HI0050"/>
    <property type="match status" value="1"/>
</dbReference>
<accession>A0A4R1B7T2</accession>
<dbReference type="EMBL" id="SKBU01000044">
    <property type="protein sequence ID" value="TCJ12708.1"/>
    <property type="molecule type" value="Genomic_DNA"/>
</dbReference>
<feature type="transmembrane region" description="Helical" evidence="7">
    <location>
        <begin position="62"/>
        <end position="81"/>
    </location>
</feature>
<evidence type="ECO:0000313" key="9">
    <source>
        <dbReference type="EMBL" id="TCJ12708.1"/>
    </source>
</evidence>
<dbReference type="Proteomes" id="UP000295244">
    <property type="component" value="Unassembled WGS sequence"/>
</dbReference>
<feature type="transmembrane region" description="Helical" evidence="7">
    <location>
        <begin position="341"/>
        <end position="360"/>
    </location>
</feature>
<keyword evidence="10" id="KW-1185">Reference proteome</keyword>
<evidence type="ECO:0000313" key="10">
    <source>
        <dbReference type="Proteomes" id="UP000295244"/>
    </source>
</evidence>
<evidence type="ECO:0000256" key="5">
    <source>
        <dbReference type="ARBA" id="ARBA00022989"/>
    </source>
</evidence>
<keyword evidence="6 7" id="KW-0472">Membrane</keyword>
<evidence type="ECO:0000256" key="1">
    <source>
        <dbReference type="ARBA" id="ARBA00004429"/>
    </source>
</evidence>
<reference evidence="9 10" key="1">
    <citation type="submission" date="2019-03" db="EMBL/GenBank/DDBJ databases">
        <title>Whole genome sequence of a novel Rubrobacter taiwanensis strain, isolated from Yellowstone National Park.</title>
        <authorList>
            <person name="Freed S."/>
            <person name="Ramaley R.F."/>
            <person name="Kyndt J.A."/>
        </authorList>
    </citation>
    <scope>NUCLEOTIDE SEQUENCE [LARGE SCALE GENOMIC DNA]</scope>
    <source>
        <strain evidence="9 10">Yellowstone</strain>
    </source>
</reference>
<dbReference type="NCBIfam" id="TIGR00786">
    <property type="entry name" value="dctM"/>
    <property type="match status" value="1"/>
</dbReference>
<feature type="transmembrane region" description="Helical" evidence="7">
    <location>
        <begin position="225"/>
        <end position="243"/>
    </location>
</feature>
<feature type="transmembrane region" description="Helical" evidence="7">
    <location>
        <begin position="173"/>
        <end position="199"/>
    </location>
</feature>
<dbReference type="InterPro" id="IPR010656">
    <property type="entry name" value="DctM"/>
</dbReference>
<keyword evidence="2" id="KW-1003">Cell membrane</keyword>
<organism evidence="9 10">
    <name type="scientific">Rubrobacter taiwanensis</name>
    <dbReference type="NCBI Taxonomy" id="185139"/>
    <lineage>
        <taxon>Bacteria</taxon>
        <taxon>Bacillati</taxon>
        <taxon>Actinomycetota</taxon>
        <taxon>Rubrobacteria</taxon>
        <taxon>Rubrobacterales</taxon>
        <taxon>Rubrobacteraceae</taxon>
        <taxon>Rubrobacter</taxon>
    </lineage>
</organism>
<feature type="transmembrane region" description="Helical" evidence="7">
    <location>
        <begin position="31"/>
        <end position="50"/>
    </location>
</feature>
<evidence type="ECO:0000256" key="4">
    <source>
        <dbReference type="ARBA" id="ARBA00022692"/>
    </source>
</evidence>
<feature type="transmembrane region" description="Helical" evidence="7">
    <location>
        <begin position="101"/>
        <end position="129"/>
    </location>
</feature>
<proteinExistence type="predicted"/>
<gene>
    <name evidence="9" type="ORF">E0L93_15405</name>
</gene>
<keyword evidence="5 7" id="KW-1133">Transmembrane helix</keyword>
<dbReference type="GO" id="GO:0005886">
    <property type="term" value="C:plasma membrane"/>
    <property type="evidence" value="ECO:0007669"/>
    <property type="project" value="UniProtKB-SubCell"/>
</dbReference>
<evidence type="ECO:0000256" key="7">
    <source>
        <dbReference type="SAM" id="Phobius"/>
    </source>
</evidence>
<sequence length="432" mass="45581">MPPEWVGILAFVAILILLALRVPVGLAMIAVSAIGTAFITGLDVALVRLGSDAFGGANSYSLSVIPLFILMGLFLAGAQLADDLYTGLQAFLGRIKGGLAGATIGASALFGAVSGSATASASTMSTVAVPQMRQRGYSDSLATGCAAVGGTLGILIPPSAILVFYGILTEEPIGRVLIAGVIPGIMTTCLLILTAYLLVRFRPHLGPAQHVEQSSVSRLQAIGRIWPVPVIFGLSIGGIYGGVFTPTEAGAVGAFLSLLFGIVTRRLNWQRFWEALEKSVRLTAMIFLIAIGGLMFGYFLTITRIPRNISIFVADLNIHPALVIAVIFLIYFALGTLMDELAILVIMTPIIYPVVIQLGYDGVWFGVLSVMMLLVGLLTPPVGLLCFVVSGITKVPLGTVYRGVTPFWITLIVAIALVVAFPSIVTFLPDRM</sequence>
<comment type="caution">
    <text evidence="9">The sequence shown here is derived from an EMBL/GenBank/DDBJ whole genome shotgun (WGS) entry which is preliminary data.</text>
</comment>
<dbReference type="RefSeq" id="WP_132692976.1">
    <property type="nucleotide sequence ID" value="NZ_SKBU01000044.1"/>
</dbReference>
<dbReference type="PANTHER" id="PTHR33362:SF5">
    <property type="entry name" value="C4-DICARBOXYLATE TRAP TRANSPORTER LARGE PERMEASE PROTEIN DCTM"/>
    <property type="match status" value="1"/>
</dbReference>
<feature type="transmembrane region" description="Helical" evidence="7">
    <location>
        <begin position="366"/>
        <end position="392"/>
    </location>
</feature>
<keyword evidence="3" id="KW-0997">Cell inner membrane</keyword>
<feature type="transmembrane region" description="Helical" evidence="7">
    <location>
        <begin position="311"/>
        <end position="334"/>
    </location>
</feature>
<dbReference type="AlphaFoldDB" id="A0A4R1B7T2"/>
<dbReference type="GO" id="GO:0022857">
    <property type="term" value="F:transmembrane transporter activity"/>
    <property type="evidence" value="ECO:0007669"/>
    <property type="project" value="TreeGrafter"/>
</dbReference>
<feature type="transmembrane region" description="Helical" evidence="7">
    <location>
        <begin position="279"/>
        <end position="299"/>
    </location>
</feature>
<feature type="transmembrane region" description="Helical" evidence="7">
    <location>
        <begin position="404"/>
        <end position="428"/>
    </location>
</feature>
<name>A0A4R1B7T2_9ACTN</name>
<dbReference type="Pfam" id="PF06808">
    <property type="entry name" value="DctM"/>
    <property type="match status" value="1"/>
</dbReference>
<feature type="transmembrane region" description="Helical" evidence="7">
    <location>
        <begin position="249"/>
        <end position="267"/>
    </location>
</feature>